<keyword evidence="3" id="KW-1185">Reference proteome</keyword>
<feature type="transmembrane region" description="Helical" evidence="1">
    <location>
        <begin position="54"/>
        <end position="73"/>
    </location>
</feature>
<proteinExistence type="predicted"/>
<organism evidence="2 3">
    <name type="scientific">Acinetobacter calcoaceticus DSM 30006 = CIP 81.8</name>
    <dbReference type="NCBI Taxonomy" id="981331"/>
    <lineage>
        <taxon>Bacteria</taxon>
        <taxon>Pseudomonadati</taxon>
        <taxon>Pseudomonadota</taxon>
        <taxon>Gammaproteobacteria</taxon>
        <taxon>Moraxellales</taxon>
        <taxon>Moraxellaceae</taxon>
        <taxon>Acinetobacter</taxon>
        <taxon>Acinetobacter calcoaceticus/baumannii complex</taxon>
    </lineage>
</organism>
<accession>A0ABN0K383</accession>
<evidence type="ECO:0000256" key="1">
    <source>
        <dbReference type="SAM" id="Phobius"/>
    </source>
</evidence>
<dbReference type="Proteomes" id="UP000013024">
    <property type="component" value="Unassembled WGS sequence"/>
</dbReference>
<keyword evidence="1" id="KW-0472">Membrane</keyword>
<dbReference type="EMBL" id="APQI01000012">
    <property type="protein sequence ID" value="ENV97037.1"/>
    <property type="molecule type" value="Genomic_DNA"/>
</dbReference>
<sequence length="296" mass="34919">MNLTDLQKKLIWGVGIISILSLWIAFPLIFRLLIESYKLPTDFNEFGPFGDIYGSLNTLFTSLTVVLLIYSALQQRKANKDAREAMTTQLNQAKNTSKNQLHFARLAHNTQMKEIQKSNFDNKFYSLLNYKMQLFNSIKASNNEDGEISGAQIFDRINTFFTKKILSARYQTEEELNQLRNDYHVFLSELNNNTPLTSVYSYILIYDSLFILIDSADYLDENEKEIYLQLIRNSCLNSEQITIFFIAPLYWEFKEIFQGKELFHSFNPRGYHIYARDNFDETYFFWAMHKDLFNNK</sequence>
<evidence type="ECO:0000313" key="2">
    <source>
        <dbReference type="EMBL" id="ENV97037.1"/>
    </source>
</evidence>
<evidence type="ECO:0008006" key="4">
    <source>
        <dbReference type="Google" id="ProtNLM"/>
    </source>
</evidence>
<reference evidence="2 3" key="1">
    <citation type="submission" date="2013-02" db="EMBL/GenBank/DDBJ databases">
        <title>The Genome Sequence of Acinetobacter calcoaceticus CIP 81.8.</title>
        <authorList>
            <consortium name="The Broad Institute Genome Sequencing Platform"/>
            <consortium name="The Broad Institute Genome Sequencing Center for Infectious Disease"/>
            <person name="Cerqueira G."/>
            <person name="Feldgarden M."/>
            <person name="Courvalin P."/>
            <person name="Perichon B."/>
            <person name="Grillot-Courvalin C."/>
            <person name="Clermont D."/>
            <person name="Rocha E."/>
            <person name="Yoon E.-J."/>
            <person name="Nemec A."/>
            <person name="Walker B."/>
            <person name="Young S.K."/>
            <person name="Zeng Q."/>
            <person name="Gargeya S."/>
            <person name="Fitzgerald M."/>
            <person name="Haas B."/>
            <person name="Abouelleil A."/>
            <person name="Alvarado L."/>
            <person name="Arachchi H.M."/>
            <person name="Berlin A.M."/>
            <person name="Chapman S.B."/>
            <person name="Dewar J."/>
            <person name="Goldberg J."/>
            <person name="Griggs A."/>
            <person name="Gujja S."/>
            <person name="Hansen M."/>
            <person name="Howarth C."/>
            <person name="Imamovic A."/>
            <person name="Larimer J."/>
            <person name="McCowan C."/>
            <person name="Murphy C."/>
            <person name="Neiman D."/>
            <person name="Pearson M."/>
            <person name="Priest M."/>
            <person name="Roberts A."/>
            <person name="Saif S."/>
            <person name="Shea T."/>
            <person name="Sisk P."/>
            <person name="Sykes S."/>
            <person name="Wortman J."/>
            <person name="Nusbaum C."/>
            <person name="Birren B."/>
        </authorList>
    </citation>
    <scope>NUCLEOTIDE SEQUENCE [LARGE SCALE GENOMIC DNA]</scope>
    <source>
        <strain evidence="2 3">CIP 81.8</strain>
    </source>
</reference>
<keyword evidence="1" id="KW-1133">Transmembrane helix</keyword>
<protein>
    <recommendedName>
        <fullName evidence="4">Phage abortive infection protein</fullName>
    </recommendedName>
</protein>
<evidence type="ECO:0000313" key="3">
    <source>
        <dbReference type="Proteomes" id="UP000013024"/>
    </source>
</evidence>
<name>A0ABN0K383_ACICA</name>
<dbReference type="RefSeq" id="WP_005050177.1">
    <property type="nucleotide sequence ID" value="NZ_KB849784.1"/>
</dbReference>
<comment type="caution">
    <text evidence="2">The sequence shown here is derived from an EMBL/GenBank/DDBJ whole genome shotgun (WGS) entry which is preliminary data.</text>
</comment>
<dbReference type="GeneID" id="92920838"/>
<gene>
    <name evidence="2" type="ORF">F936_03716</name>
</gene>
<feature type="transmembrane region" description="Helical" evidence="1">
    <location>
        <begin position="12"/>
        <end position="34"/>
    </location>
</feature>
<keyword evidence="1" id="KW-0812">Transmembrane</keyword>